<dbReference type="Proteomes" id="UP000199079">
    <property type="component" value="Unassembled WGS sequence"/>
</dbReference>
<evidence type="ECO:0000256" key="1">
    <source>
        <dbReference type="SAM" id="MobiDB-lite"/>
    </source>
</evidence>
<sequence>MNTSNSVTRRRLLSGVPTAALLSITGCVGGGDSQDDVQDSDGDGVIDSQDYAPQDPDVQEKSDFQDTETTPEAPPETTTEAAPETTTPATRLADEAFTEYSAGVNDTDSGESEWGTGNDFINSDDFTGAKSAFQDAREGYAEAKRHFETTVELTVQLGNQDANEVASDALRTAEKNVTAANKVIDSMDAAIEYGVDSDEYDQAAREAREYVDETSNDGYEIGGVDEFRDTLNV</sequence>
<organism evidence="2 3">
    <name type="scientific">Halopenitus persicus</name>
    <dbReference type="NCBI Taxonomy" id="1048396"/>
    <lineage>
        <taxon>Archaea</taxon>
        <taxon>Methanobacteriati</taxon>
        <taxon>Methanobacteriota</taxon>
        <taxon>Stenosarchaea group</taxon>
        <taxon>Halobacteria</taxon>
        <taxon>Halobacteriales</taxon>
        <taxon>Haloferacaceae</taxon>
        <taxon>Halopenitus</taxon>
    </lineage>
</organism>
<proteinExistence type="predicted"/>
<dbReference type="EMBL" id="FNPC01000003">
    <property type="protein sequence ID" value="SDY13001.1"/>
    <property type="molecule type" value="Genomic_DNA"/>
</dbReference>
<feature type="compositionally biased region" description="Acidic residues" evidence="1">
    <location>
        <begin position="33"/>
        <end position="44"/>
    </location>
</feature>
<reference evidence="3" key="1">
    <citation type="submission" date="2016-10" db="EMBL/GenBank/DDBJ databases">
        <authorList>
            <person name="Varghese N."/>
            <person name="Submissions S."/>
        </authorList>
    </citation>
    <scope>NUCLEOTIDE SEQUENCE [LARGE SCALE GENOMIC DNA]</scope>
    <source>
        <strain evidence="3">DC30,IBRC 10041,KCTC 4046</strain>
    </source>
</reference>
<dbReference type="PROSITE" id="PS00018">
    <property type="entry name" value="EF_HAND_1"/>
    <property type="match status" value="1"/>
</dbReference>
<accession>A0A1H3HBZ0</accession>
<dbReference type="RefSeq" id="WP_143114393.1">
    <property type="nucleotide sequence ID" value="NZ_FNPC01000003.1"/>
</dbReference>
<keyword evidence="3" id="KW-1185">Reference proteome</keyword>
<protein>
    <submittedName>
        <fullName evidence="2">Uncharacterized protein</fullName>
    </submittedName>
</protein>
<name>A0A1H3HBZ0_9EURY</name>
<feature type="region of interest" description="Disordered" evidence="1">
    <location>
        <begin position="26"/>
        <end position="90"/>
    </location>
</feature>
<dbReference type="AlphaFoldDB" id="A0A1H3HBZ0"/>
<evidence type="ECO:0000313" key="3">
    <source>
        <dbReference type="Proteomes" id="UP000199079"/>
    </source>
</evidence>
<feature type="compositionally biased region" description="Low complexity" evidence="1">
    <location>
        <begin position="67"/>
        <end position="90"/>
    </location>
</feature>
<evidence type="ECO:0000313" key="2">
    <source>
        <dbReference type="EMBL" id="SDY13001.1"/>
    </source>
</evidence>
<dbReference type="InterPro" id="IPR018247">
    <property type="entry name" value="EF_Hand_1_Ca_BS"/>
</dbReference>
<gene>
    <name evidence="2" type="ORF">SAMN05216564_103213</name>
</gene>